<dbReference type="GO" id="GO:0005524">
    <property type="term" value="F:ATP binding"/>
    <property type="evidence" value="ECO:0007669"/>
    <property type="project" value="UniProtKB-KW"/>
</dbReference>
<dbReference type="Gene3D" id="3.40.50.11260">
    <property type="match status" value="1"/>
</dbReference>
<evidence type="ECO:0000256" key="12">
    <source>
        <dbReference type="SAM" id="MobiDB-lite"/>
    </source>
</evidence>
<dbReference type="PRINTS" id="PR00775">
    <property type="entry name" value="HEATSHOCK90"/>
</dbReference>
<dbReference type="GO" id="GO:0070013">
    <property type="term" value="C:intracellular organelle lumen"/>
    <property type="evidence" value="ECO:0007669"/>
    <property type="project" value="UniProtKB-ARBA"/>
</dbReference>
<keyword evidence="10" id="KW-0143">Chaperone</keyword>
<evidence type="ECO:0000256" key="5">
    <source>
        <dbReference type="ARBA" id="ARBA00022741"/>
    </source>
</evidence>
<dbReference type="InterPro" id="IPR019805">
    <property type="entry name" value="Heat_shock_protein_90_CS"/>
</dbReference>
<keyword evidence="7" id="KW-0809">Transit peptide</keyword>
<dbReference type="InterPro" id="IPR020568">
    <property type="entry name" value="Ribosomal_Su5_D2-typ_SF"/>
</dbReference>
<evidence type="ECO:0000256" key="3">
    <source>
        <dbReference type="ARBA" id="ARBA00008239"/>
    </source>
</evidence>
<comment type="similarity">
    <text evidence="3">Belongs to the heat shock protein 90 family.</text>
</comment>
<dbReference type="FunFam" id="3.40.50.11260:FF:000004">
    <property type="entry name" value="Heat shock protein 75 mitochondrial"/>
    <property type="match status" value="1"/>
</dbReference>
<dbReference type="Pfam" id="PF00183">
    <property type="entry name" value="HSP90"/>
    <property type="match status" value="1"/>
</dbReference>
<evidence type="ECO:0000256" key="7">
    <source>
        <dbReference type="ARBA" id="ARBA00022946"/>
    </source>
</evidence>
<feature type="binding site" evidence="11">
    <location>
        <position position="110"/>
    </location>
    <ligand>
        <name>ATP</name>
        <dbReference type="ChEBI" id="CHEBI:30616"/>
    </ligand>
</feature>
<keyword evidence="4" id="KW-0963">Cytoplasm</keyword>
<feature type="binding site" evidence="11">
    <location>
        <position position="402"/>
    </location>
    <ligand>
        <name>ATP</name>
        <dbReference type="ChEBI" id="CHEBI:30616"/>
    </ligand>
</feature>
<keyword evidence="6 11" id="KW-0067">ATP-binding</keyword>
<feature type="region of interest" description="Disordered" evidence="12">
    <location>
        <begin position="693"/>
        <end position="714"/>
    </location>
</feature>
<evidence type="ECO:0000256" key="1">
    <source>
        <dbReference type="ARBA" id="ARBA00004173"/>
    </source>
</evidence>
<dbReference type="AlphaFoldDB" id="A0A7S0DIF8"/>
<dbReference type="HAMAP" id="MF_00505">
    <property type="entry name" value="HSP90"/>
    <property type="match status" value="1"/>
</dbReference>
<dbReference type="GO" id="GO:0016887">
    <property type="term" value="F:ATP hydrolysis activity"/>
    <property type="evidence" value="ECO:0007669"/>
    <property type="project" value="InterPro"/>
</dbReference>
<dbReference type="InterPro" id="IPR020575">
    <property type="entry name" value="Hsp90_N"/>
</dbReference>
<dbReference type="InterPro" id="IPR037196">
    <property type="entry name" value="HSP90_C"/>
</dbReference>
<evidence type="ECO:0000256" key="9">
    <source>
        <dbReference type="ARBA" id="ARBA00023128"/>
    </source>
</evidence>
<name>A0A7S0DIF8_9EUKA</name>
<dbReference type="PIRSF" id="PIRSF002583">
    <property type="entry name" value="Hsp90"/>
    <property type="match status" value="1"/>
</dbReference>
<accession>A0A7S0DIF8</accession>
<dbReference type="FunFam" id="3.30.565.10:FF:000009">
    <property type="entry name" value="Molecular chaperone HtpG"/>
    <property type="match status" value="1"/>
</dbReference>
<dbReference type="SUPFAM" id="SSF55874">
    <property type="entry name" value="ATPase domain of HSP90 chaperone/DNA topoisomerase II/histidine kinase"/>
    <property type="match status" value="1"/>
</dbReference>
<dbReference type="FunFam" id="1.20.120.790:FF:000004">
    <property type="entry name" value="Heat shock protein 75 kDa"/>
    <property type="match status" value="1"/>
</dbReference>
<dbReference type="SUPFAM" id="SSF54211">
    <property type="entry name" value="Ribosomal protein S5 domain 2-like"/>
    <property type="match status" value="1"/>
</dbReference>
<evidence type="ECO:0000256" key="4">
    <source>
        <dbReference type="ARBA" id="ARBA00022490"/>
    </source>
</evidence>
<evidence type="ECO:0000313" key="13">
    <source>
        <dbReference type="EMBL" id="CAD8455863.1"/>
    </source>
</evidence>
<dbReference type="Pfam" id="PF13589">
    <property type="entry name" value="HATPase_c_3"/>
    <property type="match status" value="1"/>
</dbReference>
<dbReference type="GO" id="GO:0140662">
    <property type="term" value="F:ATP-dependent protein folding chaperone"/>
    <property type="evidence" value="ECO:0007669"/>
    <property type="project" value="InterPro"/>
</dbReference>
<dbReference type="NCBIfam" id="NF003555">
    <property type="entry name" value="PRK05218.1"/>
    <property type="match status" value="1"/>
</dbReference>
<keyword evidence="9" id="KW-0496">Mitochondrion</keyword>
<feature type="binding site" evidence="11">
    <location>
        <position position="169"/>
    </location>
    <ligand>
        <name>ATP</name>
        <dbReference type="ChEBI" id="CHEBI:30616"/>
    </ligand>
</feature>
<feature type="region of interest" description="Disordered" evidence="12">
    <location>
        <begin position="59"/>
        <end position="83"/>
    </location>
</feature>
<protein>
    <recommendedName>
        <fullName evidence="14">Histidine kinase/HSP90-like ATPase domain-containing protein</fullName>
    </recommendedName>
</protein>
<evidence type="ECO:0000256" key="6">
    <source>
        <dbReference type="ARBA" id="ARBA00022840"/>
    </source>
</evidence>
<keyword evidence="5 11" id="KW-0547">Nucleotide-binding</keyword>
<dbReference type="CDD" id="cd16927">
    <property type="entry name" value="HATPase_Hsp90-like"/>
    <property type="match status" value="1"/>
</dbReference>
<dbReference type="EMBL" id="HBEM01021688">
    <property type="protein sequence ID" value="CAD8455863.1"/>
    <property type="molecule type" value="Transcribed_RNA"/>
</dbReference>
<evidence type="ECO:0000256" key="11">
    <source>
        <dbReference type="PIRSR" id="PIRSR002583-1"/>
    </source>
</evidence>
<dbReference type="InterPro" id="IPR001404">
    <property type="entry name" value="Hsp90_fam"/>
</dbReference>
<feature type="binding site" evidence="11">
    <location>
        <begin position="200"/>
        <end position="205"/>
    </location>
    <ligand>
        <name>ATP</name>
        <dbReference type="ChEBI" id="CHEBI:30616"/>
    </ligand>
</feature>
<dbReference type="Gene3D" id="1.20.120.790">
    <property type="entry name" value="Heat shock protein 90, C-terminal domain"/>
    <property type="match status" value="1"/>
</dbReference>
<keyword evidence="8" id="KW-0346">Stress response</keyword>
<comment type="subcellular location">
    <subcellularLocation>
        <location evidence="2">Cytoplasm</location>
    </subcellularLocation>
    <subcellularLocation>
        <location evidence="1">Mitochondrion</location>
    </subcellularLocation>
</comment>
<feature type="binding site" evidence="11">
    <location>
        <begin position="176"/>
        <end position="177"/>
    </location>
    <ligand>
        <name>ATP</name>
        <dbReference type="ChEBI" id="CHEBI:30616"/>
    </ligand>
</feature>
<dbReference type="PANTHER" id="PTHR11528">
    <property type="entry name" value="HEAT SHOCK PROTEIN 90 FAMILY MEMBER"/>
    <property type="match status" value="1"/>
</dbReference>
<evidence type="ECO:0008006" key="14">
    <source>
        <dbReference type="Google" id="ProtNLM"/>
    </source>
</evidence>
<dbReference type="Gene3D" id="3.30.565.10">
    <property type="entry name" value="Histidine kinase-like ATPase, C-terminal domain"/>
    <property type="match status" value="1"/>
</dbReference>
<feature type="binding site" evidence="11">
    <location>
        <position position="114"/>
    </location>
    <ligand>
        <name>ATP</name>
        <dbReference type="ChEBI" id="CHEBI:30616"/>
    </ligand>
</feature>
<dbReference type="PROSITE" id="PS00298">
    <property type="entry name" value="HSP90"/>
    <property type="match status" value="1"/>
</dbReference>
<feature type="binding site" evidence="11">
    <location>
        <position position="252"/>
    </location>
    <ligand>
        <name>ATP</name>
        <dbReference type="ChEBI" id="CHEBI:30616"/>
    </ligand>
</feature>
<feature type="binding site" evidence="11">
    <location>
        <position position="161"/>
    </location>
    <ligand>
        <name>ATP</name>
        <dbReference type="ChEBI" id="CHEBI:30616"/>
    </ligand>
</feature>
<dbReference type="GO" id="GO:0005739">
    <property type="term" value="C:mitochondrion"/>
    <property type="evidence" value="ECO:0007669"/>
    <property type="project" value="UniProtKB-SubCell"/>
</dbReference>
<dbReference type="FunFam" id="3.30.230.80:FF:000004">
    <property type="entry name" value="Heat shock protein 75 kDa"/>
    <property type="match status" value="1"/>
</dbReference>
<dbReference type="SUPFAM" id="SSF110942">
    <property type="entry name" value="HSP90 C-terminal domain"/>
    <property type="match status" value="1"/>
</dbReference>
<reference evidence="13" key="1">
    <citation type="submission" date="2021-01" db="EMBL/GenBank/DDBJ databases">
        <authorList>
            <person name="Corre E."/>
            <person name="Pelletier E."/>
            <person name="Niang G."/>
            <person name="Scheremetjew M."/>
            <person name="Finn R."/>
            <person name="Kale V."/>
            <person name="Holt S."/>
            <person name="Cochrane G."/>
            <person name="Meng A."/>
            <person name="Brown T."/>
            <person name="Cohen L."/>
        </authorList>
    </citation>
    <scope>NUCLEOTIDE SEQUENCE</scope>
    <source>
        <strain evidence="13">CCMP2058</strain>
    </source>
</reference>
<dbReference type="InterPro" id="IPR036890">
    <property type="entry name" value="HATPase_C_sf"/>
</dbReference>
<evidence type="ECO:0000256" key="2">
    <source>
        <dbReference type="ARBA" id="ARBA00004496"/>
    </source>
</evidence>
<organism evidence="13">
    <name type="scientific">Amorphochlora amoebiformis</name>
    <dbReference type="NCBI Taxonomy" id="1561963"/>
    <lineage>
        <taxon>Eukaryota</taxon>
        <taxon>Sar</taxon>
        <taxon>Rhizaria</taxon>
        <taxon>Cercozoa</taxon>
        <taxon>Chlorarachniophyceae</taxon>
        <taxon>Amorphochlora</taxon>
    </lineage>
</organism>
<proteinExistence type="inferred from homology"/>
<sequence>MRQLGRPVVGLRKGGGLLGRWEALGGGGFRYFCQDTKEKVIDVDGSSADLDKDIDLDFDETRTEAKPAPEAKEKKKEGAMESNKFQAETRRILDIVANSLYTDKEVFLRELISNASDALEKARYLRNTDAKLSDQDKDFEIHITCDKDKNQLVIQDFGIGMSKEDLIKNLGTIARSGSKEFMQKINDVGSSEVADNIIGQFGVGFYSVFMVADKVEVYSKAADAEGDIAHYWTSTGDGTYEVAEAEGVTRGTKIIMHLKEDATDFADQYKLETITDKYSNFVGFPIFLNSRKLNTVQAIWTRSKSDVTEKEHEEFYRYISNSFDSPRFTLHYTTDVPIQINAIFYVPETHTEKYGMSRLEPGVSLYCRKVLITPKSKKLLPEWLRFIKGVVDSEDIPLNISRENMQDSALIAKMNNVLTKKLISFFAEKAKKDPSAYLEFFEEYKVFLKEGVVTDFVNKEKIARLLRYQTSIEQDENGTAKMQSLDDYVSRMKIGQKAIYYLCAPNRESALQSPYMETFKKNETEVLFLYQPLDEYVMKNLQNFNGRKLVSIESSEASKEHEKKDGNPSSEVGDALLKYFSNALASKVSQVNVTDRLHDSPAVIVDHDSASHRQLLMMTEQRKIDLPKQKLEINPDHPIMTKLYDIHEKEPVVAQLVADQVFDNALIAADILDNPRDMLPRLNSILETCMRPQEQPEVEKAEKAEKVEEVKEAA</sequence>
<evidence type="ECO:0000256" key="10">
    <source>
        <dbReference type="ARBA" id="ARBA00023186"/>
    </source>
</evidence>
<dbReference type="Gene3D" id="3.30.230.80">
    <property type="match status" value="1"/>
</dbReference>
<feature type="compositionally biased region" description="Basic and acidic residues" evidence="12">
    <location>
        <begin position="697"/>
        <end position="714"/>
    </location>
</feature>
<evidence type="ECO:0000256" key="8">
    <source>
        <dbReference type="ARBA" id="ARBA00023016"/>
    </source>
</evidence>
<dbReference type="GO" id="GO:0051082">
    <property type="term" value="F:unfolded protein binding"/>
    <property type="evidence" value="ECO:0007669"/>
    <property type="project" value="InterPro"/>
</dbReference>
<feature type="binding site" evidence="11">
    <location>
        <position position="156"/>
    </location>
    <ligand>
        <name>ATP</name>
        <dbReference type="ChEBI" id="CHEBI:30616"/>
    </ligand>
</feature>
<feature type="compositionally biased region" description="Basic and acidic residues" evidence="12">
    <location>
        <begin position="59"/>
        <end position="79"/>
    </location>
</feature>
<gene>
    <name evidence="13" type="ORF">LAMO00422_LOCUS14808</name>
</gene>